<dbReference type="InterPro" id="IPR003779">
    <property type="entry name" value="CMD-like"/>
</dbReference>
<evidence type="ECO:0000313" key="2">
    <source>
        <dbReference type="EMBL" id="PKV82177.1"/>
    </source>
</evidence>
<dbReference type="GO" id="GO:0051920">
    <property type="term" value="F:peroxiredoxin activity"/>
    <property type="evidence" value="ECO:0007669"/>
    <property type="project" value="InterPro"/>
</dbReference>
<keyword evidence="3" id="KW-1185">Reference proteome</keyword>
<dbReference type="PANTHER" id="PTHR34846">
    <property type="entry name" value="4-CARBOXYMUCONOLACTONE DECARBOXYLASE FAMILY PROTEIN (AFU_ORTHOLOGUE AFUA_6G11590)"/>
    <property type="match status" value="1"/>
</dbReference>
<dbReference type="InterPro" id="IPR029032">
    <property type="entry name" value="AhpD-like"/>
</dbReference>
<feature type="domain" description="Carboxymuconolactone decarboxylase-like" evidence="1">
    <location>
        <begin position="59"/>
        <end position="141"/>
    </location>
</feature>
<gene>
    <name evidence="2" type="ORF">ATK86_6663</name>
</gene>
<dbReference type="OrthoDB" id="4704294at2"/>
<dbReference type="SUPFAM" id="SSF69118">
    <property type="entry name" value="AhpD-like"/>
    <property type="match status" value="1"/>
</dbReference>
<name>A0A2N3VKM6_9NOCA</name>
<dbReference type="EMBL" id="PJMW01000002">
    <property type="protein sequence ID" value="PKV82177.1"/>
    <property type="molecule type" value="Genomic_DNA"/>
</dbReference>
<dbReference type="AlphaFoldDB" id="A0A2N3VKM6"/>
<comment type="caution">
    <text evidence="2">The sequence shown here is derived from an EMBL/GenBank/DDBJ whole genome shotgun (WGS) entry which is preliminary data.</text>
</comment>
<keyword evidence="2" id="KW-0575">Peroxidase</keyword>
<keyword evidence="2" id="KW-0560">Oxidoreductase</keyword>
<dbReference type="Gene3D" id="1.20.1290.10">
    <property type="entry name" value="AhpD-like"/>
    <property type="match status" value="1"/>
</dbReference>
<protein>
    <submittedName>
        <fullName evidence="2">AhpD family alkylhydroperoxidase</fullName>
    </submittedName>
</protein>
<accession>A0A2N3VKM6</accession>
<reference evidence="2 3" key="1">
    <citation type="submission" date="2017-12" db="EMBL/GenBank/DDBJ databases">
        <title>Sequencing the genomes of 1000 Actinobacteria strains.</title>
        <authorList>
            <person name="Klenk H.-P."/>
        </authorList>
    </citation>
    <scope>NUCLEOTIDE SEQUENCE [LARGE SCALE GENOMIC DNA]</scope>
    <source>
        <strain evidence="2 3">DSM 44489</strain>
    </source>
</reference>
<proteinExistence type="predicted"/>
<organism evidence="2 3">
    <name type="scientific">Nocardia fluminea</name>
    <dbReference type="NCBI Taxonomy" id="134984"/>
    <lineage>
        <taxon>Bacteria</taxon>
        <taxon>Bacillati</taxon>
        <taxon>Actinomycetota</taxon>
        <taxon>Actinomycetes</taxon>
        <taxon>Mycobacteriales</taxon>
        <taxon>Nocardiaceae</taxon>
        <taxon>Nocardia</taxon>
    </lineage>
</organism>
<dbReference type="RefSeq" id="WP_101467776.1">
    <property type="nucleotide sequence ID" value="NZ_PJMW01000002.1"/>
</dbReference>
<evidence type="ECO:0000259" key="1">
    <source>
        <dbReference type="Pfam" id="PF02627"/>
    </source>
</evidence>
<dbReference type="Pfam" id="PF02627">
    <property type="entry name" value="CMD"/>
    <property type="match status" value="1"/>
</dbReference>
<evidence type="ECO:0000313" key="3">
    <source>
        <dbReference type="Proteomes" id="UP000233766"/>
    </source>
</evidence>
<sequence length="202" mass="21519">MTATEDPARPRISPLPKAEWSTEMTTFLAGFRTAAATGAEPSGGRQSGANLLGTLARYPALAKPFLTFTGHFLSGSTLTARQRELLVLRVAAVRRCGYEWAQHVILAEGAGLGPEEITRISEGPAAPGWSATDRRLLTAVDELLADGVVCDDTWNALATEFDEHQLMDLVFVVGTYTMLAMALNSFAVPAEAALVPFLPADG</sequence>
<dbReference type="PANTHER" id="PTHR34846:SF5">
    <property type="entry name" value="CARBOXYMUCONOLACTONE DECARBOXYLASE-LIKE DOMAIN-CONTAINING PROTEIN"/>
    <property type="match status" value="1"/>
</dbReference>
<dbReference type="Proteomes" id="UP000233766">
    <property type="component" value="Unassembled WGS sequence"/>
</dbReference>